<dbReference type="Proteomes" id="UP000263377">
    <property type="component" value="Unassembled WGS sequence"/>
</dbReference>
<dbReference type="RefSeq" id="WP_117488891.1">
    <property type="nucleotide sequence ID" value="NZ_QVIG01000001.1"/>
</dbReference>
<evidence type="ECO:0000313" key="3">
    <source>
        <dbReference type="Proteomes" id="UP000263377"/>
    </source>
</evidence>
<dbReference type="AlphaFoldDB" id="A0A372ZXS9"/>
<gene>
    <name evidence="2" type="ORF">DR950_25780</name>
</gene>
<keyword evidence="3" id="KW-1185">Reference proteome</keyword>
<name>A0A372ZXS9_9ACTN</name>
<dbReference type="EMBL" id="QVIG01000001">
    <property type="protein sequence ID" value="RGD60728.1"/>
    <property type="molecule type" value="Genomic_DNA"/>
</dbReference>
<reference evidence="2 3" key="1">
    <citation type="submission" date="2018-08" db="EMBL/GenBank/DDBJ databases">
        <title>Diversity &amp; Physiological Properties of Lignin-Decomposing Actinobacteria from Soil.</title>
        <authorList>
            <person name="Roh S.G."/>
            <person name="Kim S.B."/>
        </authorList>
    </citation>
    <scope>NUCLEOTIDE SEQUENCE [LARGE SCALE GENOMIC DNA]</scope>
    <source>
        <strain evidence="2 3">MMS17-GH009</strain>
    </source>
</reference>
<feature type="region of interest" description="Disordered" evidence="1">
    <location>
        <begin position="128"/>
        <end position="163"/>
    </location>
</feature>
<evidence type="ECO:0000256" key="1">
    <source>
        <dbReference type="SAM" id="MobiDB-lite"/>
    </source>
</evidence>
<evidence type="ECO:0008006" key="4">
    <source>
        <dbReference type="Google" id="ProtNLM"/>
    </source>
</evidence>
<comment type="caution">
    <text evidence="2">The sequence shown here is derived from an EMBL/GenBank/DDBJ whole genome shotgun (WGS) entry which is preliminary data.</text>
</comment>
<organism evidence="2 3">
    <name type="scientific">Kitasatospora xanthocidica</name>
    <dbReference type="NCBI Taxonomy" id="83382"/>
    <lineage>
        <taxon>Bacteria</taxon>
        <taxon>Bacillati</taxon>
        <taxon>Actinomycetota</taxon>
        <taxon>Actinomycetes</taxon>
        <taxon>Kitasatosporales</taxon>
        <taxon>Streptomycetaceae</taxon>
        <taxon>Kitasatospora</taxon>
    </lineage>
</organism>
<proteinExistence type="predicted"/>
<feature type="compositionally biased region" description="Basic and acidic residues" evidence="1">
    <location>
        <begin position="146"/>
        <end position="160"/>
    </location>
</feature>
<protein>
    <recommendedName>
        <fullName evidence="4">Helix-turn-helix domain-containing protein</fullName>
    </recommendedName>
</protein>
<evidence type="ECO:0000313" key="2">
    <source>
        <dbReference type="EMBL" id="RGD60728.1"/>
    </source>
</evidence>
<sequence length="321" mass="34359">MRIHRTEHARSFTVLPNGLLQDRGLSYTARGLLADLLSRPDGWREDGRHMADTSPQGRGAIRKALKELTEAGYYRVEKIRMPDGTIRTETHVYDTPQLTALPGVTRPVSGEPSSGRAGALLVKNRYQEPSHPVEQADPQSATGGEVADRPEGREEGHTIDQETPAVPDEQVREAVAALFRAIRPEPRLRLGEAEATELAPLVAQWLERGSTAQELAQALLPGLPIPLHSPVGVLRSRLQRKMPPVQTPQQPSKPRYVECAKCHDPVPQPGICAACAGLSGRTAQVGNGAAVAAAGAARVRAAMLAARSALCAGKLVVAAAK</sequence>
<accession>A0A372ZXS9</accession>